<name>A0A6F8XWS2_9ACTN</name>
<reference evidence="1 2" key="2">
    <citation type="submission" date="2020-03" db="EMBL/GenBank/DDBJ databases">
        <authorList>
            <person name="Ichikawa N."/>
            <person name="Kimura A."/>
            <person name="Kitahashi Y."/>
            <person name="Uohara A."/>
        </authorList>
    </citation>
    <scope>NUCLEOTIDE SEQUENCE [LARGE SCALE GENOMIC DNA]</scope>
    <source>
        <strain evidence="1 2">NBRC 107702</strain>
    </source>
</reference>
<gene>
    <name evidence="1" type="ORF">Pflav_046960</name>
</gene>
<evidence type="ECO:0000313" key="1">
    <source>
        <dbReference type="EMBL" id="BCB78286.1"/>
    </source>
</evidence>
<dbReference type="KEGG" id="pfla:Pflav_046960"/>
<keyword evidence="2" id="KW-1185">Reference proteome</keyword>
<evidence type="ECO:0000313" key="2">
    <source>
        <dbReference type="Proteomes" id="UP000502508"/>
    </source>
</evidence>
<dbReference type="EMBL" id="AP022870">
    <property type="protein sequence ID" value="BCB78286.1"/>
    <property type="molecule type" value="Genomic_DNA"/>
</dbReference>
<dbReference type="AlphaFoldDB" id="A0A6F8XWS2"/>
<reference evidence="1 2" key="1">
    <citation type="submission" date="2020-03" db="EMBL/GenBank/DDBJ databases">
        <title>Whole genome shotgun sequence of Phytohabitans flavus NBRC 107702.</title>
        <authorList>
            <person name="Komaki H."/>
            <person name="Tamura T."/>
        </authorList>
    </citation>
    <scope>NUCLEOTIDE SEQUENCE [LARGE SCALE GENOMIC DNA]</scope>
    <source>
        <strain evidence="1 2">NBRC 107702</strain>
    </source>
</reference>
<protein>
    <submittedName>
        <fullName evidence="1">Uncharacterized protein</fullName>
    </submittedName>
</protein>
<proteinExistence type="predicted"/>
<organism evidence="1 2">
    <name type="scientific">Phytohabitans flavus</name>
    <dbReference type="NCBI Taxonomy" id="1076124"/>
    <lineage>
        <taxon>Bacteria</taxon>
        <taxon>Bacillati</taxon>
        <taxon>Actinomycetota</taxon>
        <taxon>Actinomycetes</taxon>
        <taxon>Micromonosporales</taxon>
        <taxon>Micromonosporaceae</taxon>
    </lineage>
</organism>
<sequence length="133" mass="14997">MKIWWEFRCDLNHRWAVMAEEAEGEPPEEEATCPVDGALAVTATPQRPADRVSVSIVPAARVTDPVRKLVGHESEYYLEISSPDSSRMKRSAMTLSWDEAIRKASLFEQAPWDLAAARWARAGLDRSQNPLME</sequence>
<accession>A0A6F8XWS2</accession>
<dbReference type="Proteomes" id="UP000502508">
    <property type="component" value="Chromosome"/>
</dbReference>